<keyword evidence="2" id="KW-1185">Reference proteome</keyword>
<protein>
    <recommendedName>
        <fullName evidence="3">Rad50/SbcC-type AAA domain-containing protein</fullName>
    </recommendedName>
</protein>
<sequence length="166" mass="18445">MGVNGYFALGMRNVITGPNASGKSILTRLIASVAYPDHVAELSRYRDVDIEVRWFDPHTHDVATRGRLGDVTHILDRRAVPYVPRPYKTILLSGIDFCSVESVVSLAQAFDLSLSAMKSTLHMVAESSEIVREVHISGTRIDWTLDIEDRTIRTADHGSSRLHESA</sequence>
<dbReference type="InterPro" id="IPR027417">
    <property type="entry name" value="P-loop_NTPase"/>
</dbReference>
<organism evidence="1 2">
    <name type="scientific">Acrocarpospora macrocephala</name>
    <dbReference type="NCBI Taxonomy" id="150177"/>
    <lineage>
        <taxon>Bacteria</taxon>
        <taxon>Bacillati</taxon>
        <taxon>Actinomycetota</taxon>
        <taxon>Actinomycetes</taxon>
        <taxon>Streptosporangiales</taxon>
        <taxon>Streptosporangiaceae</taxon>
        <taxon>Acrocarpospora</taxon>
    </lineage>
</organism>
<dbReference type="Proteomes" id="UP000331127">
    <property type="component" value="Unassembled WGS sequence"/>
</dbReference>
<gene>
    <name evidence="1" type="ORF">Amac_100580</name>
</gene>
<accession>A0A5M3X5V0</accession>
<dbReference type="EMBL" id="BLAE01000102">
    <property type="protein sequence ID" value="GES16460.1"/>
    <property type="molecule type" value="Genomic_DNA"/>
</dbReference>
<dbReference type="SUPFAM" id="SSF52540">
    <property type="entry name" value="P-loop containing nucleoside triphosphate hydrolases"/>
    <property type="match status" value="1"/>
</dbReference>
<evidence type="ECO:0008006" key="3">
    <source>
        <dbReference type="Google" id="ProtNLM"/>
    </source>
</evidence>
<reference evidence="1 2" key="1">
    <citation type="submission" date="2019-10" db="EMBL/GenBank/DDBJ databases">
        <title>Whole genome shotgun sequence of Acrocarpospora macrocephala NBRC 16266.</title>
        <authorList>
            <person name="Ichikawa N."/>
            <person name="Kimura A."/>
            <person name="Kitahashi Y."/>
            <person name="Komaki H."/>
            <person name="Oguchi A."/>
        </authorList>
    </citation>
    <scope>NUCLEOTIDE SEQUENCE [LARGE SCALE GENOMIC DNA]</scope>
    <source>
        <strain evidence="1 2">NBRC 16266</strain>
    </source>
</reference>
<evidence type="ECO:0000313" key="1">
    <source>
        <dbReference type="EMBL" id="GES16460.1"/>
    </source>
</evidence>
<comment type="caution">
    <text evidence="1">The sequence shown here is derived from an EMBL/GenBank/DDBJ whole genome shotgun (WGS) entry which is preliminary data.</text>
</comment>
<dbReference type="AlphaFoldDB" id="A0A5M3X5V0"/>
<name>A0A5M3X5V0_9ACTN</name>
<proteinExistence type="predicted"/>
<evidence type="ECO:0000313" key="2">
    <source>
        <dbReference type="Proteomes" id="UP000331127"/>
    </source>
</evidence>